<evidence type="ECO:0000313" key="2">
    <source>
        <dbReference type="Proteomes" id="UP000560081"/>
    </source>
</evidence>
<evidence type="ECO:0000313" key="1">
    <source>
        <dbReference type="EMBL" id="MBB4882691.1"/>
    </source>
</evidence>
<accession>A0A4Y8X3U2</accession>
<comment type="caution">
    <text evidence="1">The sequence shown here is derived from an EMBL/GenBank/DDBJ whole genome shotgun (WGS) entry which is preliminary data.</text>
</comment>
<name>A0A4Y8X3U2_9MICC</name>
<dbReference type="AlphaFoldDB" id="A0A4Y8X3U2"/>
<dbReference type="EMBL" id="JACHMC010000001">
    <property type="protein sequence ID" value="MBB4882691.1"/>
    <property type="molecule type" value="Genomic_DNA"/>
</dbReference>
<dbReference type="Proteomes" id="UP000560081">
    <property type="component" value="Unassembled WGS sequence"/>
</dbReference>
<dbReference type="PROSITE" id="PS51257">
    <property type="entry name" value="PROKAR_LIPOPROTEIN"/>
    <property type="match status" value="1"/>
</dbReference>
<organism evidence="1 2">
    <name type="scientific">Micrococcus flavus</name>
    <dbReference type="NCBI Taxonomy" id="384602"/>
    <lineage>
        <taxon>Bacteria</taxon>
        <taxon>Bacillati</taxon>
        <taxon>Actinomycetota</taxon>
        <taxon>Actinomycetes</taxon>
        <taxon>Micrococcales</taxon>
        <taxon>Micrococcaceae</taxon>
        <taxon>Micrococcus</taxon>
    </lineage>
</organism>
<evidence type="ECO:0008006" key="3">
    <source>
        <dbReference type="Google" id="ProtNLM"/>
    </source>
</evidence>
<sequence>MVLIARSARPVVALATALSLALTGCAAEAAGPVDGDSAAAPAPTSTGASPSAEEAFWARYQATMVSEVDPALSFDDLTEKSTVIVRGLVMAATGVREVDGRVVAAPADGDQTSSLLTVRVEERITGEAGDTVRVWVAGPAPTAEPPTESYLWYLMPADTPDALLTVSRSGVIGPDAGGTLSTVMVPGDGEFILPDGAVTLADVQRRTEEMLGR</sequence>
<keyword evidence="2" id="KW-1185">Reference proteome</keyword>
<proteinExistence type="predicted"/>
<gene>
    <name evidence="1" type="ORF">BJ976_001042</name>
</gene>
<protein>
    <recommendedName>
        <fullName evidence="3">Lipoprotein</fullName>
    </recommendedName>
</protein>
<reference evidence="1 2" key="1">
    <citation type="submission" date="2020-08" db="EMBL/GenBank/DDBJ databases">
        <title>Sequencing the genomes of 1000 actinobacteria strains.</title>
        <authorList>
            <person name="Klenk H.-P."/>
        </authorList>
    </citation>
    <scope>NUCLEOTIDE SEQUENCE [LARGE SCALE GENOMIC DNA]</scope>
    <source>
        <strain evidence="1 2">DSM 19079</strain>
    </source>
</reference>
<dbReference type="RefSeq" id="WP_135027538.1">
    <property type="nucleotide sequence ID" value="NZ_BMLA01000001.1"/>
</dbReference>